<sequence>MAIHGYEHWGYKKHRLYPRALLHNLPSHNASKEPDLLAPKLSTSQYLKCKMLFKALLTAFIGTAVAQIIIPEPIIPIPPSLTTLVNVTKTITTTETITTSVPSTTSFGAGSCPTVTSTGSVCSTCFYPECIVLSTIDAPCSCPTPLATVRLDYPCQDDGECIPLGCGTFYSVASRTCYIETLAEATPSLFNSK</sequence>
<organism evidence="1 2">
    <name type="scientific">Coniella lustricola</name>
    <dbReference type="NCBI Taxonomy" id="2025994"/>
    <lineage>
        <taxon>Eukaryota</taxon>
        <taxon>Fungi</taxon>
        <taxon>Dikarya</taxon>
        <taxon>Ascomycota</taxon>
        <taxon>Pezizomycotina</taxon>
        <taxon>Sordariomycetes</taxon>
        <taxon>Sordariomycetidae</taxon>
        <taxon>Diaporthales</taxon>
        <taxon>Schizoparmaceae</taxon>
        <taxon>Coniella</taxon>
    </lineage>
</organism>
<gene>
    <name evidence="1" type="ORF">BD289DRAFT_236486</name>
</gene>
<dbReference type="AlphaFoldDB" id="A0A2T3A9Q3"/>
<dbReference type="EMBL" id="KZ678430">
    <property type="protein sequence ID" value="PSR87317.1"/>
    <property type="molecule type" value="Genomic_DNA"/>
</dbReference>
<keyword evidence="2" id="KW-1185">Reference proteome</keyword>
<evidence type="ECO:0000313" key="2">
    <source>
        <dbReference type="Proteomes" id="UP000241462"/>
    </source>
</evidence>
<reference evidence="1 2" key="1">
    <citation type="journal article" date="2018" name="Mycol. Prog.">
        <title>Coniella lustricola, a new species from submerged detritus.</title>
        <authorList>
            <person name="Raudabaugh D.B."/>
            <person name="Iturriaga T."/>
            <person name="Carver A."/>
            <person name="Mondo S."/>
            <person name="Pangilinan J."/>
            <person name="Lipzen A."/>
            <person name="He G."/>
            <person name="Amirebrahimi M."/>
            <person name="Grigoriev I.V."/>
            <person name="Miller A.N."/>
        </authorList>
    </citation>
    <scope>NUCLEOTIDE SEQUENCE [LARGE SCALE GENOMIC DNA]</scope>
    <source>
        <strain evidence="1 2">B22-T-1</strain>
    </source>
</reference>
<evidence type="ECO:0000313" key="1">
    <source>
        <dbReference type="EMBL" id="PSR87317.1"/>
    </source>
</evidence>
<proteinExistence type="predicted"/>
<dbReference type="Proteomes" id="UP000241462">
    <property type="component" value="Unassembled WGS sequence"/>
</dbReference>
<accession>A0A2T3A9Q3</accession>
<dbReference type="InParanoid" id="A0A2T3A9Q3"/>
<dbReference type="OrthoDB" id="4578803at2759"/>
<name>A0A2T3A9Q3_9PEZI</name>
<protein>
    <submittedName>
        <fullName evidence="1">Uncharacterized protein</fullName>
    </submittedName>
</protein>